<dbReference type="OrthoDB" id="7584869at2"/>
<dbReference type="EMBL" id="CP012502">
    <property type="protein sequence ID" value="AOM83992.1"/>
    <property type="molecule type" value="Genomic_DNA"/>
</dbReference>
<dbReference type="InterPro" id="IPR011701">
    <property type="entry name" value="MFS"/>
</dbReference>
<feature type="transmembrane region" description="Helical" evidence="6">
    <location>
        <begin position="106"/>
        <end position="125"/>
    </location>
</feature>
<proteinExistence type="predicted"/>
<dbReference type="PROSITE" id="PS50850">
    <property type="entry name" value="MFS"/>
    <property type="match status" value="1"/>
</dbReference>
<feature type="transmembrane region" description="Helical" evidence="6">
    <location>
        <begin position="174"/>
        <end position="192"/>
    </location>
</feature>
<dbReference type="Gene3D" id="1.20.1250.20">
    <property type="entry name" value="MFS general substrate transporter like domains"/>
    <property type="match status" value="2"/>
</dbReference>
<feature type="transmembrane region" description="Helical" evidence="6">
    <location>
        <begin position="268"/>
        <end position="287"/>
    </location>
</feature>
<evidence type="ECO:0000256" key="2">
    <source>
        <dbReference type="ARBA" id="ARBA00022448"/>
    </source>
</evidence>
<evidence type="ECO:0000256" key="4">
    <source>
        <dbReference type="ARBA" id="ARBA00022989"/>
    </source>
</evidence>
<dbReference type="InterPro" id="IPR036259">
    <property type="entry name" value="MFS_trans_sf"/>
</dbReference>
<feature type="transmembrane region" description="Helical" evidence="6">
    <location>
        <begin position="50"/>
        <end position="69"/>
    </location>
</feature>
<feature type="transmembrane region" description="Helical" evidence="6">
    <location>
        <begin position="81"/>
        <end position="100"/>
    </location>
</feature>
<gene>
    <name evidence="8" type="ORF">BBEV_2654</name>
</gene>
<evidence type="ECO:0000256" key="6">
    <source>
        <dbReference type="SAM" id="Phobius"/>
    </source>
</evidence>
<organism evidence="8 9">
    <name type="scientific">Salisediminibacterium beveridgei</name>
    <dbReference type="NCBI Taxonomy" id="632773"/>
    <lineage>
        <taxon>Bacteria</taxon>
        <taxon>Bacillati</taxon>
        <taxon>Bacillota</taxon>
        <taxon>Bacilli</taxon>
        <taxon>Bacillales</taxon>
        <taxon>Bacillaceae</taxon>
        <taxon>Salisediminibacterium</taxon>
    </lineage>
</organism>
<keyword evidence="3 6" id="KW-0812">Transmembrane</keyword>
<dbReference type="KEGG" id="bbev:BBEV_2654"/>
<keyword evidence="2" id="KW-0813">Transport</keyword>
<feature type="transmembrane region" description="Helical" evidence="6">
    <location>
        <begin position="361"/>
        <end position="383"/>
    </location>
</feature>
<evidence type="ECO:0000313" key="8">
    <source>
        <dbReference type="EMBL" id="AOM83992.1"/>
    </source>
</evidence>
<name>A0A1D7QYA7_9BACI</name>
<evidence type="ECO:0000259" key="7">
    <source>
        <dbReference type="PROSITE" id="PS50850"/>
    </source>
</evidence>
<evidence type="ECO:0000256" key="1">
    <source>
        <dbReference type="ARBA" id="ARBA00004651"/>
    </source>
</evidence>
<dbReference type="PANTHER" id="PTHR23528:SF1">
    <property type="entry name" value="MAJOR FACILITATOR SUPERFAMILY (MFS) PROFILE DOMAIN-CONTAINING PROTEIN"/>
    <property type="match status" value="1"/>
</dbReference>
<dbReference type="RefSeq" id="WP_069365916.1">
    <property type="nucleotide sequence ID" value="NZ_CP012502.1"/>
</dbReference>
<feature type="transmembrane region" description="Helical" evidence="6">
    <location>
        <begin position="231"/>
        <end position="256"/>
    </location>
</feature>
<dbReference type="STRING" id="632773.BBEV_2654"/>
<dbReference type="Pfam" id="PF07690">
    <property type="entry name" value="MFS_1"/>
    <property type="match status" value="1"/>
</dbReference>
<evidence type="ECO:0000256" key="5">
    <source>
        <dbReference type="ARBA" id="ARBA00023136"/>
    </source>
</evidence>
<reference evidence="8 9" key="1">
    <citation type="submission" date="2015-08" db="EMBL/GenBank/DDBJ databases">
        <title>The complete genome sequence of Bacillus beveridgei MLTeJB.</title>
        <authorList>
            <person name="Hanson T.E."/>
            <person name="Mesa C."/>
            <person name="Basesman S.M."/>
            <person name="Oremland R.S."/>
        </authorList>
    </citation>
    <scope>NUCLEOTIDE SEQUENCE [LARGE SCALE GENOMIC DNA]</scope>
    <source>
        <strain evidence="8 9">MLTeJB</strain>
    </source>
</reference>
<dbReference type="SUPFAM" id="SSF103473">
    <property type="entry name" value="MFS general substrate transporter"/>
    <property type="match status" value="1"/>
</dbReference>
<dbReference type="PANTHER" id="PTHR23528">
    <property type="match status" value="1"/>
</dbReference>
<dbReference type="AlphaFoldDB" id="A0A1D7QYA7"/>
<dbReference type="GO" id="GO:0005886">
    <property type="term" value="C:plasma membrane"/>
    <property type="evidence" value="ECO:0007669"/>
    <property type="project" value="UniProtKB-SubCell"/>
</dbReference>
<accession>A0A1D7QYA7</accession>
<dbReference type="PATRIC" id="fig|632773.3.peg.2794"/>
<dbReference type="GO" id="GO:0022857">
    <property type="term" value="F:transmembrane transporter activity"/>
    <property type="evidence" value="ECO:0007669"/>
    <property type="project" value="InterPro"/>
</dbReference>
<dbReference type="InterPro" id="IPR020846">
    <property type="entry name" value="MFS_dom"/>
</dbReference>
<protein>
    <recommendedName>
        <fullName evidence="7">Major facilitator superfamily (MFS) profile domain-containing protein</fullName>
    </recommendedName>
</protein>
<feature type="transmembrane region" description="Helical" evidence="6">
    <location>
        <begin position="389"/>
        <end position="410"/>
    </location>
</feature>
<comment type="subcellular location">
    <subcellularLocation>
        <location evidence="1">Cell membrane</location>
        <topology evidence="1">Multi-pass membrane protein</topology>
    </subcellularLocation>
</comment>
<keyword evidence="4 6" id="KW-1133">Transmembrane helix</keyword>
<feature type="transmembrane region" description="Helical" evidence="6">
    <location>
        <begin position="299"/>
        <end position="317"/>
    </location>
</feature>
<sequence>MGAAQSGVSKVKIFAIGSGFFALMLIWTFYNAYMPLILGDFIESRGIRGMIMGLDNLFAVLLIPIIGTWSDRINTRLGNRLPFLVVGMPIAAVFFILIPYGAMVSLWVLLVVDIIFLLAMTIYRAPVISLMPDHTPPAYRSTANGIINFMGGVGAIVALFGLSTLYGIDRTYPFLLAGLLLFFAFILLYFIVDRNPPYADTTANDMEEVQAQGSLKGMFTKILKPDFRGEFYILLAIFIYFIGYAAVEALFTVYAVEHLGMADDAAGFTLGFFSLSFVLFAIPAGMIGTRIGKAPAMSIGLLALPVVFFLIPLLPAIDGLIFGLDHLTLLPVVLLIGGIFWAFINVQAYPLVADLGGTNKIGFFTGLYYLFSMGSSIIAPGILGLMMDIFGSPALFYGSALTFLVGFYFLKKGSRIIWHHSSG</sequence>
<evidence type="ECO:0000256" key="3">
    <source>
        <dbReference type="ARBA" id="ARBA00022692"/>
    </source>
</evidence>
<evidence type="ECO:0000313" key="9">
    <source>
        <dbReference type="Proteomes" id="UP000094463"/>
    </source>
</evidence>
<feature type="transmembrane region" description="Helical" evidence="6">
    <location>
        <begin position="146"/>
        <end position="168"/>
    </location>
</feature>
<keyword evidence="9" id="KW-1185">Reference proteome</keyword>
<feature type="transmembrane region" description="Helical" evidence="6">
    <location>
        <begin position="12"/>
        <end position="30"/>
    </location>
</feature>
<keyword evidence="5 6" id="KW-0472">Membrane</keyword>
<feature type="transmembrane region" description="Helical" evidence="6">
    <location>
        <begin position="329"/>
        <end position="349"/>
    </location>
</feature>
<dbReference type="Proteomes" id="UP000094463">
    <property type="component" value="Chromosome"/>
</dbReference>
<feature type="domain" description="Major facilitator superfamily (MFS) profile" evidence="7">
    <location>
        <begin position="12"/>
        <end position="415"/>
    </location>
</feature>